<accession>E0RYY1</accession>
<keyword evidence="1" id="KW-0812">Transmembrane</keyword>
<proteinExistence type="predicted"/>
<dbReference type="STRING" id="515622.bpr_I2320"/>
<dbReference type="AlphaFoldDB" id="E0RYY1"/>
<dbReference type="Proteomes" id="UP000001299">
    <property type="component" value="Chromosome 1"/>
</dbReference>
<sequence length="139" mass="16059">MGNWGEDLDYEAQAIKDYEGRFTINFKKIYMDVDEISERTTEVTDTHPKDSLMKLWGGTMVGMLILFVCSYSYFSFVMLPFMAFYLVALFRISKCWKSFKYNVAQFWGMTIAALIIIFALSKGIQLCIGFIRALLFASL</sequence>
<keyword evidence="1" id="KW-0472">Membrane</keyword>
<evidence type="ECO:0000313" key="2">
    <source>
        <dbReference type="EMBL" id="ADL35053.1"/>
    </source>
</evidence>
<dbReference type="EMBL" id="CP001810">
    <property type="protein sequence ID" value="ADL35053.1"/>
    <property type="molecule type" value="Genomic_DNA"/>
</dbReference>
<protein>
    <submittedName>
        <fullName evidence="2">Uncharacterized protein</fullName>
    </submittedName>
</protein>
<dbReference type="RefSeq" id="WP_013281706.1">
    <property type="nucleotide sequence ID" value="NC_014387.1"/>
</dbReference>
<name>E0RYY1_BUTPB</name>
<gene>
    <name evidence="2" type="ordered locus">bpr_I2320</name>
</gene>
<reference evidence="2 3" key="1">
    <citation type="journal article" date="2010" name="PLoS ONE">
        <title>The glycobiome of the rumen bacterium Butyrivibrio proteoclasticus B316(T) highlights adaptation to a polysaccharide-rich environment.</title>
        <authorList>
            <person name="Kelly W.J."/>
            <person name="Leahy S.C."/>
            <person name="Altermann E."/>
            <person name="Yeoman C.J."/>
            <person name="Dunne J.C."/>
            <person name="Kong Z."/>
            <person name="Pacheco D.M."/>
            <person name="Li D."/>
            <person name="Noel S.J."/>
            <person name="Moon C.D."/>
            <person name="Cookson A.L."/>
            <person name="Attwood G.T."/>
        </authorList>
    </citation>
    <scope>NUCLEOTIDE SEQUENCE [LARGE SCALE GENOMIC DNA]</scope>
    <source>
        <strain evidence="3">ATCC 51982 / DSM 14932 / B316</strain>
    </source>
</reference>
<evidence type="ECO:0000313" key="3">
    <source>
        <dbReference type="Proteomes" id="UP000001299"/>
    </source>
</evidence>
<dbReference type="HOGENOM" id="CLU_1841418_0_0_9"/>
<keyword evidence="1" id="KW-1133">Transmembrane helix</keyword>
<keyword evidence="3" id="KW-1185">Reference proteome</keyword>
<evidence type="ECO:0000256" key="1">
    <source>
        <dbReference type="SAM" id="Phobius"/>
    </source>
</evidence>
<feature type="transmembrane region" description="Helical" evidence="1">
    <location>
        <begin position="111"/>
        <end position="135"/>
    </location>
</feature>
<organism evidence="2 3">
    <name type="scientific">Butyrivibrio proteoclasticus (strain ATCC 51982 / DSM 14932 / B316)</name>
    <name type="common">Clostridium proteoclasticum</name>
    <dbReference type="NCBI Taxonomy" id="515622"/>
    <lineage>
        <taxon>Bacteria</taxon>
        <taxon>Bacillati</taxon>
        <taxon>Bacillota</taxon>
        <taxon>Clostridia</taxon>
        <taxon>Lachnospirales</taxon>
        <taxon>Lachnospiraceae</taxon>
        <taxon>Butyrivibrio</taxon>
    </lineage>
</organism>
<feature type="transmembrane region" description="Helical" evidence="1">
    <location>
        <begin position="61"/>
        <end position="90"/>
    </location>
</feature>
<dbReference type="eggNOG" id="ENOG5032KSZ">
    <property type="taxonomic scope" value="Bacteria"/>
</dbReference>
<dbReference type="KEGG" id="bpb:bpr_I2320"/>